<feature type="compositionally biased region" description="Basic and acidic residues" evidence="3">
    <location>
        <begin position="27"/>
        <end position="42"/>
    </location>
</feature>
<comment type="subcellular location">
    <subcellularLocation>
        <location evidence="1">Nucleus</location>
        <location evidence="1">Nucleolus</location>
    </subcellularLocation>
</comment>
<dbReference type="GO" id="GO:0005730">
    <property type="term" value="C:nucleolus"/>
    <property type="evidence" value="ECO:0007669"/>
    <property type="project" value="UniProtKB-SubCell"/>
</dbReference>
<dbReference type="InterPro" id="IPR014810">
    <property type="entry name" value="Fcf2_C"/>
</dbReference>
<comment type="caution">
    <text evidence="5">The sequence shown here is derived from an EMBL/GenBank/DDBJ whole genome shotgun (WGS) entry which is preliminary data.</text>
</comment>
<feature type="region of interest" description="Disordered" evidence="3">
    <location>
        <begin position="27"/>
        <end position="66"/>
    </location>
</feature>
<evidence type="ECO:0000256" key="2">
    <source>
        <dbReference type="ARBA" id="ARBA00023242"/>
    </source>
</evidence>
<dbReference type="InterPro" id="IPR039883">
    <property type="entry name" value="Fcf2/DNTTIP2"/>
</dbReference>
<dbReference type="GO" id="GO:0006396">
    <property type="term" value="P:RNA processing"/>
    <property type="evidence" value="ECO:0007669"/>
    <property type="project" value="TreeGrafter"/>
</dbReference>
<keyword evidence="2" id="KW-0539">Nucleus</keyword>
<sequence>MDLFTIDSVGEAELLSRSTNDNSSVRFERKVDAFHEDQRENEVNDAENEEDDENLSDADFGDLPRNTIDISEMVKTSKPEEKSELRQNMDTFCKKLDKIMKAREGGSDTSDEDDDANYRRKEVEKDLKFVTNGIEKEKSLEILSEKQRIKKGKAERSKHKGKNWFNLPATEVTEEVKNDLEIIQMRSVLDPKHFYKKNDLKVLPKFFQVGKVLPSPLDYYNERDTRKTKRKTLVDELMADAEFQRFNKRKYAETM</sequence>
<evidence type="ECO:0000259" key="4">
    <source>
        <dbReference type="Pfam" id="PF08698"/>
    </source>
</evidence>
<dbReference type="Proteomes" id="UP001151699">
    <property type="component" value="Chromosome A"/>
</dbReference>
<evidence type="ECO:0000313" key="5">
    <source>
        <dbReference type="EMBL" id="KAJ6646087.1"/>
    </source>
</evidence>
<dbReference type="EMBL" id="WJQU01000001">
    <property type="protein sequence ID" value="KAJ6646087.1"/>
    <property type="molecule type" value="Genomic_DNA"/>
</dbReference>
<evidence type="ECO:0000313" key="6">
    <source>
        <dbReference type="Proteomes" id="UP001151699"/>
    </source>
</evidence>
<proteinExistence type="predicted"/>
<accession>A0A9Q0S5E4</accession>
<dbReference type="PANTHER" id="PTHR21686:SF12">
    <property type="entry name" value="DEOXYNUCLEOTIDYLTRANSFERASE TERMINAL-INTERACTING PROTEIN 2"/>
    <property type="match status" value="1"/>
</dbReference>
<evidence type="ECO:0000256" key="1">
    <source>
        <dbReference type="ARBA" id="ARBA00004604"/>
    </source>
</evidence>
<name>A0A9Q0S5E4_9DIPT</name>
<keyword evidence="6" id="KW-1185">Reference proteome</keyword>
<gene>
    <name evidence="5" type="primary">Dnttip2</name>
    <name evidence="5" type="ORF">Bhyg_01297</name>
</gene>
<reference evidence="5" key="1">
    <citation type="submission" date="2022-07" db="EMBL/GenBank/DDBJ databases">
        <authorList>
            <person name="Trinca V."/>
            <person name="Uliana J.V.C."/>
            <person name="Torres T.T."/>
            <person name="Ward R.J."/>
            <person name="Monesi N."/>
        </authorList>
    </citation>
    <scope>NUCLEOTIDE SEQUENCE</scope>
    <source>
        <strain evidence="5">HSMRA1968</strain>
        <tissue evidence="5">Whole embryos</tissue>
    </source>
</reference>
<feature type="domain" description="Fcf2 pre-rRNA processing C-terminal" evidence="4">
    <location>
        <begin position="157"/>
        <end position="250"/>
    </location>
</feature>
<dbReference type="AlphaFoldDB" id="A0A9Q0S5E4"/>
<dbReference type="GO" id="GO:0003723">
    <property type="term" value="F:RNA binding"/>
    <property type="evidence" value="ECO:0007669"/>
    <property type="project" value="TreeGrafter"/>
</dbReference>
<feature type="non-terminal residue" evidence="5">
    <location>
        <position position="255"/>
    </location>
</feature>
<evidence type="ECO:0000256" key="3">
    <source>
        <dbReference type="SAM" id="MobiDB-lite"/>
    </source>
</evidence>
<dbReference type="OrthoDB" id="427886at2759"/>
<dbReference type="PANTHER" id="PTHR21686">
    <property type="entry name" value="DEOXYNUCLEOTIDYLTRANSFERASE TERMINAL-INTERACTING PROTEIN 2"/>
    <property type="match status" value="1"/>
</dbReference>
<protein>
    <submittedName>
        <fullName evidence="5">Deoxynucleotidyltransferase terminal-interacting protein 2</fullName>
    </submittedName>
</protein>
<organism evidence="5 6">
    <name type="scientific">Pseudolycoriella hygida</name>
    <dbReference type="NCBI Taxonomy" id="35572"/>
    <lineage>
        <taxon>Eukaryota</taxon>
        <taxon>Metazoa</taxon>
        <taxon>Ecdysozoa</taxon>
        <taxon>Arthropoda</taxon>
        <taxon>Hexapoda</taxon>
        <taxon>Insecta</taxon>
        <taxon>Pterygota</taxon>
        <taxon>Neoptera</taxon>
        <taxon>Endopterygota</taxon>
        <taxon>Diptera</taxon>
        <taxon>Nematocera</taxon>
        <taxon>Sciaroidea</taxon>
        <taxon>Sciaridae</taxon>
        <taxon>Pseudolycoriella</taxon>
    </lineage>
</organism>
<feature type="compositionally biased region" description="Acidic residues" evidence="3">
    <location>
        <begin position="43"/>
        <end position="60"/>
    </location>
</feature>
<dbReference type="Pfam" id="PF08698">
    <property type="entry name" value="Fcf2"/>
    <property type="match status" value="1"/>
</dbReference>